<dbReference type="EMBL" id="CAUYUJ010001936">
    <property type="protein sequence ID" value="CAK0798390.1"/>
    <property type="molecule type" value="Genomic_DNA"/>
</dbReference>
<accession>A0ABN9PYI2</accession>
<name>A0ABN9PYI2_9DINO</name>
<sequence>DKWLGAIRWLCSTDPPLAACTLRKWDETQEQVKLKSVEDRPDDWQVMVSEIRMVLAWKNRPAICLDLLCPPVVVSKVDAASLWLALSAHKGLVASHELVEQIRKTAKWRFHTSECDGAAPNVKLRAFISNSGDDRVADENTYYDLSPCGNHRMHLCTVALIPICDPSLSTNIFASTVFLTHAGHWVRVLASPQSTCDGLEVTFESPNSDEMTHWREYSKQVSLFVLRAAEGAPGAQARLAAAWGELMSVLNGPWNSTRGMKHYCKMDGSCCSGRDAQSRIAVAKKRLVLALKATLFRIKPSRPAENKWSKLAPAYDFFGLGLAINGVLPTTCRTAFGALQVQYDKDVEKNAKKRDRARASGVDDVAVTVDWAAVNGSRCRRLFSLIESGGSALAMPIFMVVGE</sequence>
<proteinExistence type="predicted"/>
<feature type="non-terminal residue" evidence="1">
    <location>
        <position position="403"/>
    </location>
</feature>
<evidence type="ECO:0000313" key="2">
    <source>
        <dbReference type="Proteomes" id="UP001189429"/>
    </source>
</evidence>
<comment type="caution">
    <text evidence="1">The sequence shown here is derived from an EMBL/GenBank/DDBJ whole genome shotgun (WGS) entry which is preliminary data.</text>
</comment>
<keyword evidence="2" id="KW-1185">Reference proteome</keyword>
<feature type="non-terminal residue" evidence="1">
    <location>
        <position position="1"/>
    </location>
</feature>
<organism evidence="1 2">
    <name type="scientific">Prorocentrum cordatum</name>
    <dbReference type="NCBI Taxonomy" id="2364126"/>
    <lineage>
        <taxon>Eukaryota</taxon>
        <taxon>Sar</taxon>
        <taxon>Alveolata</taxon>
        <taxon>Dinophyceae</taxon>
        <taxon>Prorocentrales</taxon>
        <taxon>Prorocentraceae</taxon>
        <taxon>Prorocentrum</taxon>
    </lineage>
</organism>
<dbReference type="Proteomes" id="UP001189429">
    <property type="component" value="Unassembled WGS sequence"/>
</dbReference>
<evidence type="ECO:0000313" key="1">
    <source>
        <dbReference type="EMBL" id="CAK0798390.1"/>
    </source>
</evidence>
<reference evidence="1" key="1">
    <citation type="submission" date="2023-10" db="EMBL/GenBank/DDBJ databases">
        <authorList>
            <person name="Chen Y."/>
            <person name="Shah S."/>
            <person name="Dougan E. K."/>
            <person name="Thang M."/>
            <person name="Chan C."/>
        </authorList>
    </citation>
    <scope>NUCLEOTIDE SEQUENCE [LARGE SCALE GENOMIC DNA]</scope>
</reference>
<gene>
    <name evidence="1" type="ORF">PCOR1329_LOCUS7158</name>
</gene>
<protein>
    <submittedName>
        <fullName evidence="1">Uncharacterized protein</fullName>
    </submittedName>
</protein>